<dbReference type="GO" id="GO:0016810">
    <property type="term" value="F:hydrolase activity, acting on carbon-nitrogen (but not peptide) bonds"/>
    <property type="evidence" value="ECO:0007669"/>
    <property type="project" value="InterPro"/>
</dbReference>
<proteinExistence type="predicted"/>
<dbReference type="PANTHER" id="PTHR22642:SF21">
    <property type="entry name" value="PERIPLASMIC PROTEIN"/>
    <property type="match status" value="1"/>
</dbReference>
<sequence>MTPDPILTNGRVTTLDPSNPEAEAVAIVGGVIQAAGMERDVMPLAGPETKIVDLGNRRVIPGLNDSHTHLIRGGLFYNMELRWEGVSDVSVRGTD</sequence>
<dbReference type="RefSeq" id="WP_215906105.1">
    <property type="nucleotide sequence ID" value="NZ_FNBW01000007.1"/>
</dbReference>
<evidence type="ECO:0000313" key="2">
    <source>
        <dbReference type="EMBL" id="SDF89114.1"/>
    </source>
</evidence>
<keyword evidence="2" id="KW-0378">Hydrolase</keyword>
<dbReference type="AlphaFoldDB" id="A0A8G2EYP4"/>
<evidence type="ECO:0000313" key="3">
    <source>
        <dbReference type="Proteomes" id="UP000198615"/>
    </source>
</evidence>
<dbReference type="Gene3D" id="2.30.40.10">
    <property type="entry name" value="Urease, subunit C, domain 1"/>
    <property type="match status" value="1"/>
</dbReference>
<name>A0A8G2EYP4_9PROT</name>
<dbReference type="PANTHER" id="PTHR22642">
    <property type="entry name" value="IMIDAZOLONEPROPIONASE"/>
    <property type="match status" value="1"/>
</dbReference>
<dbReference type="InterPro" id="IPR013108">
    <property type="entry name" value="Amidohydro_3"/>
</dbReference>
<accession>A0A8G2EYP4</accession>
<gene>
    <name evidence="2" type="ORF">SAMN05660686_02709</name>
</gene>
<reference evidence="2 3" key="1">
    <citation type="submission" date="2016-10" db="EMBL/GenBank/DDBJ databases">
        <authorList>
            <person name="Varghese N."/>
            <person name="Submissions S."/>
        </authorList>
    </citation>
    <scope>NUCLEOTIDE SEQUENCE [LARGE SCALE GENOMIC DNA]</scope>
    <source>
        <strain evidence="2 3">DSM 18839</strain>
    </source>
</reference>
<evidence type="ECO:0000259" key="1">
    <source>
        <dbReference type="Pfam" id="PF07969"/>
    </source>
</evidence>
<dbReference type="Proteomes" id="UP000198615">
    <property type="component" value="Unassembled WGS sequence"/>
</dbReference>
<feature type="domain" description="Amidohydrolase 3" evidence="1">
    <location>
        <begin position="50"/>
        <end position="88"/>
    </location>
</feature>
<protein>
    <submittedName>
        <fullName evidence="2">Amidohydrolase family protein</fullName>
    </submittedName>
</protein>
<dbReference type="EMBL" id="FNBW01000007">
    <property type="protein sequence ID" value="SDF89114.1"/>
    <property type="molecule type" value="Genomic_DNA"/>
</dbReference>
<dbReference type="SUPFAM" id="SSF51338">
    <property type="entry name" value="Composite domain of metallo-dependent hydrolases"/>
    <property type="match status" value="1"/>
</dbReference>
<comment type="caution">
    <text evidence="2">The sequence shown here is derived from an EMBL/GenBank/DDBJ whole genome shotgun (WGS) entry which is preliminary data.</text>
</comment>
<keyword evidence="3" id="KW-1185">Reference proteome</keyword>
<dbReference type="Pfam" id="PF07969">
    <property type="entry name" value="Amidohydro_3"/>
    <property type="match status" value="1"/>
</dbReference>
<organism evidence="2 3">
    <name type="scientific">Thalassobaculum litoreum DSM 18839</name>
    <dbReference type="NCBI Taxonomy" id="1123362"/>
    <lineage>
        <taxon>Bacteria</taxon>
        <taxon>Pseudomonadati</taxon>
        <taxon>Pseudomonadota</taxon>
        <taxon>Alphaproteobacteria</taxon>
        <taxon>Rhodospirillales</taxon>
        <taxon>Thalassobaculaceae</taxon>
        <taxon>Thalassobaculum</taxon>
    </lineage>
</organism>
<dbReference type="InterPro" id="IPR011059">
    <property type="entry name" value="Metal-dep_hydrolase_composite"/>
</dbReference>